<evidence type="ECO:0000256" key="6">
    <source>
        <dbReference type="ARBA" id="ARBA00023125"/>
    </source>
</evidence>
<dbReference type="Gene3D" id="3.40.50.2300">
    <property type="match status" value="1"/>
</dbReference>
<evidence type="ECO:0000313" key="11">
    <source>
        <dbReference type="EMBL" id="MUG23290.1"/>
    </source>
</evidence>
<sequence>MIQMLKLAIVDDESLVRVGFQTIIDWQTYGYESLGVYRNGKEAWEAFCVEGYPDVLLTDIRMPEMDGLELIQKIRETDQDMIIIILSSFDEFEYARKSMQLGVQDYIPKHLFNPEELIALLNKLTAKKSKNAVEQTQVNRTAALHDEKQRLIMHSRLLSGIVAPASPISLHNYPLLSELFHERDTLFWVSFREWTEDNPYSESDLLAAGYLLHDLMNKSKYAVPLGIDYGVFHGLIQNPKPEENKMQFVADLVGDWTETVRNNLNVNVSAGISGDAPFEQCKTLRHCAEFMLDRSFFKGAGVYMFGPSASNGIQPAAHAWREQFIQLLKKCSIADILTWLERIEAEMGAHATPEEALELIRWMGQAYVKRQQEVNFIFTAAAVTAPDSSVFQWDEMERVHSWPALRRSFIAAIEAYETFYGNKRNNKPWLKPVFAYVEEYYAKGIRLEDAAMAANLNVNYFSHRFSQEMGMTFLEFVTRVRIHKAKELIKQHHLSAEEAASRVGYPNPNYFVKVFKKVTGKTLSEFRSSTY</sequence>
<dbReference type="PANTHER" id="PTHR42713:SF3">
    <property type="entry name" value="TRANSCRIPTIONAL REGULATORY PROTEIN HPTR"/>
    <property type="match status" value="1"/>
</dbReference>
<evidence type="ECO:0000256" key="3">
    <source>
        <dbReference type="ARBA" id="ARBA00022553"/>
    </source>
</evidence>
<dbReference type="GO" id="GO:0005737">
    <property type="term" value="C:cytoplasm"/>
    <property type="evidence" value="ECO:0007669"/>
    <property type="project" value="UniProtKB-SubCell"/>
</dbReference>
<evidence type="ECO:0000256" key="5">
    <source>
        <dbReference type="ARBA" id="ARBA00023015"/>
    </source>
</evidence>
<dbReference type="PANTHER" id="PTHR42713">
    <property type="entry name" value="HISTIDINE KINASE-RELATED"/>
    <property type="match status" value="1"/>
</dbReference>
<dbReference type="InterPro" id="IPR011006">
    <property type="entry name" value="CheY-like_superfamily"/>
</dbReference>
<dbReference type="InterPro" id="IPR009057">
    <property type="entry name" value="Homeodomain-like_sf"/>
</dbReference>
<dbReference type="GO" id="GO:0000160">
    <property type="term" value="P:phosphorelay signal transduction system"/>
    <property type="evidence" value="ECO:0007669"/>
    <property type="project" value="UniProtKB-KW"/>
</dbReference>
<evidence type="ECO:0000256" key="1">
    <source>
        <dbReference type="ARBA" id="ARBA00004496"/>
    </source>
</evidence>
<dbReference type="GO" id="GO:0043565">
    <property type="term" value="F:sequence-specific DNA binding"/>
    <property type="evidence" value="ECO:0007669"/>
    <property type="project" value="InterPro"/>
</dbReference>
<dbReference type="SUPFAM" id="SSF46689">
    <property type="entry name" value="Homeodomain-like"/>
    <property type="match status" value="2"/>
</dbReference>
<keyword evidence="4" id="KW-0902">Two-component regulatory system</keyword>
<evidence type="ECO:0000259" key="10">
    <source>
        <dbReference type="PROSITE" id="PS50110"/>
    </source>
</evidence>
<evidence type="ECO:0000256" key="4">
    <source>
        <dbReference type="ARBA" id="ARBA00023012"/>
    </source>
</evidence>
<dbReference type="CDD" id="cd17536">
    <property type="entry name" value="REC_YesN-like"/>
    <property type="match status" value="1"/>
</dbReference>
<dbReference type="InterPro" id="IPR001789">
    <property type="entry name" value="Sig_transdc_resp-reg_receiver"/>
</dbReference>
<organism evidence="11 12">
    <name type="scientific">Paenibacillus macerans</name>
    <name type="common">Bacillus macerans</name>
    <dbReference type="NCBI Taxonomy" id="44252"/>
    <lineage>
        <taxon>Bacteria</taxon>
        <taxon>Bacillati</taxon>
        <taxon>Bacillota</taxon>
        <taxon>Bacilli</taxon>
        <taxon>Bacillales</taxon>
        <taxon>Paenibacillaceae</taxon>
        <taxon>Paenibacillus</taxon>
    </lineage>
</organism>
<dbReference type="SUPFAM" id="SSF52172">
    <property type="entry name" value="CheY-like"/>
    <property type="match status" value="1"/>
</dbReference>
<dbReference type="SMART" id="SM00448">
    <property type="entry name" value="REC"/>
    <property type="match status" value="1"/>
</dbReference>
<keyword evidence="3 8" id="KW-0597">Phosphoprotein</keyword>
<keyword evidence="6" id="KW-0238">DNA-binding</keyword>
<dbReference type="Pfam" id="PF12833">
    <property type="entry name" value="HTH_18"/>
    <property type="match status" value="1"/>
</dbReference>
<feature type="domain" description="Response regulatory" evidence="10">
    <location>
        <begin position="6"/>
        <end position="124"/>
    </location>
</feature>
<feature type="modified residue" description="4-aspartylphosphate" evidence="8">
    <location>
        <position position="59"/>
    </location>
</feature>
<dbReference type="InterPro" id="IPR018060">
    <property type="entry name" value="HTH_AraC"/>
</dbReference>
<accession>A0A6N8EWX6</accession>
<evidence type="ECO:0000259" key="9">
    <source>
        <dbReference type="PROSITE" id="PS01124"/>
    </source>
</evidence>
<protein>
    <submittedName>
        <fullName evidence="11">Response regulator</fullName>
    </submittedName>
</protein>
<keyword evidence="7" id="KW-0804">Transcription</keyword>
<dbReference type="EMBL" id="WNZZ01000008">
    <property type="protein sequence ID" value="MUG23290.1"/>
    <property type="molecule type" value="Genomic_DNA"/>
</dbReference>
<dbReference type="Pfam" id="PF00072">
    <property type="entry name" value="Response_reg"/>
    <property type="match status" value="1"/>
</dbReference>
<evidence type="ECO:0000256" key="8">
    <source>
        <dbReference type="PROSITE-ProRule" id="PRU00169"/>
    </source>
</evidence>
<gene>
    <name evidence="11" type="ORF">GNQ08_12845</name>
</gene>
<name>A0A6N8EWX6_PAEMA</name>
<keyword evidence="2" id="KW-0963">Cytoplasm</keyword>
<dbReference type="InterPro" id="IPR051552">
    <property type="entry name" value="HptR"/>
</dbReference>
<dbReference type="Gene3D" id="1.10.10.60">
    <property type="entry name" value="Homeodomain-like"/>
    <property type="match status" value="2"/>
</dbReference>
<keyword evidence="5" id="KW-0805">Transcription regulation</keyword>
<reference evidence="11 12" key="1">
    <citation type="submission" date="2019-11" db="EMBL/GenBank/DDBJ databases">
        <title>Draft genome sequences of five Paenibacillus species of dairy origin.</title>
        <authorList>
            <person name="Olajide A.M."/>
            <person name="Chen S."/>
            <person name="Lapointe G."/>
        </authorList>
    </citation>
    <scope>NUCLEOTIDE SEQUENCE [LARGE SCALE GENOMIC DNA]</scope>
    <source>
        <strain evidence="11 12">3CT49</strain>
    </source>
</reference>
<comment type="caution">
    <text evidence="11">The sequence shown here is derived from an EMBL/GenBank/DDBJ whole genome shotgun (WGS) entry which is preliminary data.</text>
</comment>
<dbReference type="SMART" id="SM00342">
    <property type="entry name" value="HTH_ARAC"/>
    <property type="match status" value="1"/>
</dbReference>
<evidence type="ECO:0000256" key="7">
    <source>
        <dbReference type="ARBA" id="ARBA00023163"/>
    </source>
</evidence>
<comment type="subcellular location">
    <subcellularLocation>
        <location evidence="1">Cytoplasm</location>
    </subcellularLocation>
</comment>
<dbReference type="Proteomes" id="UP000442469">
    <property type="component" value="Unassembled WGS sequence"/>
</dbReference>
<dbReference type="GO" id="GO:0003700">
    <property type="term" value="F:DNA-binding transcription factor activity"/>
    <property type="evidence" value="ECO:0007669"/>
    <property type="project" value="InterPro"/>
</dbReference>
<proteinExistence type="predicted"/>
<evidence type="ECO:0000256" key="2">
    <source>
        <dbReference type="ARBA" id="ARBA00022490"/>
    </source>
</evidence>
<dbReference type="PROSITE" id="PS50110">
    <property type="entry name" value="RESPONSE_REGULATORY"/>
    <property type="match status" value="1"/>
</dbReference>
<feature type="domain" description="HTH araC/xylS-type" evidence="9">
    <location>
        <begin position="431"/>
        <end position="529"/>
    </location>
</feature>
<dbReference type="PROSITE" id="PS01124">
    <property type="entry name" value="HTH_ARAC_FAMILY_2"/>
    <property type="match status" value="1"/>
</dbReference>
<dbReference type="AlphaFoldDB" id="A0A6N8EWX6"/>
<evidence type="ECO:0000313" key="12">
    <source>
        <dbReference type="Proteomes" id="UP000442469"/>
    </source>
</evidence>